<name>A0A9E6RDQ0_9HYPH</name>
<gene>
    <name evidence="1" type="ORF">K6K41_08450</name>
</gene>
<sequence>MTYVLTYGPLDDELNVSCETATEALSLLTDLRERGQKYIMVSSYQTGDVAIDVLRVLAEQEGGQDEDG</sequence>
<organism evidence="1 2">
    <name type="scientific">Chenggangzhangella methanolivorans</name>
    <dbReference type="NCBI Taxonomy" id="1437009"/>
    <lineage>
        <taxon>Bacteria</taxon>
        <taxon>Pseudomonadati</taxon>
        <taxon>Pseudomonadota</taxon>
        <taxon>Alphaproteobacteria</taxon>
        <taxon>Hyphomicrobiales</taxon>
        <taxon>Methylopilaceae</taxon>
        <taxon>Chenggangzhangella</taxon>
    </lineage>
</organism>
<reference evidence="1" key="1">
    <citation type="submission" date="2021-08" db="EMBL/GenBank/DDBJ databases">
        <authorList>
            <person name="Zhang H."/>
            <person name="Xu M."/>
            <person name="Yu Z."/>
            <person name="Yang L."/>
            <person name="Cai Y."/>
        </authorList>
    </citation>
    <scope>NUCLEOTIDE SEQUENCE</scope>
    <source>
        <strain evidence="1">CHL1</strain>
    </source>
</reference>
<keyword evidence="2" id="KW-1185">Reference proteome</keyword>
<accession>A0A9E6RDQ0</accession>
<evidence type="ECO:0000313" key="2">
    <source>
        <dbReference type="Proteomes" id="UP000825701"/>
    </source>
</evidence>
<dbReference type="RefSeq" id="WP_261404733.1">
    <property type="nucleotide sequence ID" value="NZ_CP081869.1"/>
</dbReference>
<proteinExistence type="predicted"/>
<dbReference type="AlphaFoldDB" id="A0A9E6RDQ0"/>
<dbReference type="Proteomes" id="UP000825701">
    <property type="component" value="Chromosome"/>
</dbReference>
<dbReference type="EMBL" id="CP081869">
    <property type="protein sequence ID" value="QZO01453.1"/>
    <property type="molecule type" value="Genomic_DNA"/>
</dbReference>
<protein>
    <submittedName>
        <fullName evidence="1">Uncharacterized protein</fullName>
    </submittedName>
</protein>
<evidence type="ECO:0000313" key="1">
    <source>
        <dbReference type="EMBL" id="QZO01453.1"/>
    </source>
</evidence>
<dbReference type="KEGG" id="cmet:K6K41_08450"/>